<name>A0A7W6BTW6_9HYPH</name>
<organism evidence="2 3">
    <name type="scientific">Aureimonas phyllosphaerae</name>
    <dbReference type="NCBI Taxonomy" id="1166078"/>
    <lineage>
        <taxon>Bacteria</taxon>
        <taxon>Pseudomonadati</taxon>
        <taxon>Pseudomonadota</taxon>
        <taxon>Alphaproteobacteria</taxon>
        <taxon>Hyphomicrobiales</taxon>
        <taxon>Aurantimonadaceae</taxon>
        <taxon>Aureimonas</taxon>
    </lineage>
</organism>
<protein>
    <submittedName>
        <fullName evidence="2">Uncharacterized protein</fullName>
    </submittedName>
</protein>
<dbReference type="RefSeq" id="WP_090963129.1">
    <property type="nucleotide sequence ID" value="NZ_FOOA01000008.1"/>
</dbReference>
<gene>
    <name evidence="2" type="ORF">GGR05_002380</name>
</gene>
<keyword evidence="3" id="KW-1185">Reference proteome</keyword>
<dbReference type="AlphaFoldDB" id="A0A7W6BTW6"/>
<accession>A0A7W6BTW6</accession>
<evidence type="ECO:0000313" key="2">
    <source>
        <dbReference type="EMBL" id="MBB3936230.1"/>
    </source>
</evidence>
<dbReference type="OrthoDB" id="7904849at2"/>
<comment type="caution">
    <text evidence="2">The sequence shown here is derived from an EMBL/GenBank/DDBJ whole genome shotgun (WGS) entry which is preliminary data.</text>
</comment>
<feature type="region of interest" description="Disordered" evidence="1">
    <location>
        <begin position="35"/>
        <end position="182"/>
    </location>
</feature>
<feature type="compositionally biased region" description="Gly residues" evidence="1">
    <location>
        <begin position="140"/>
        <end position="153"/>
    </location>
</feature>
<feature type="compositionally biased region" description="Low complexity" evidence="1">
    <location>
        <begin position="46"/>
        <end position="71"/>
    </location>
</feature>
<evidence type="ECO:0000313" key="3">
    <source>
        <dbReference type="Proteomes" id="UP000531216"/>
    </source>
</evidence>
<evidence type="ECO:0000256" key="1">
    <source>
        <dbReference type="SAM" id="MobiDB-lite"/>
    </source>
</evidence>
<reference evidence="2 3" key="1">
    <citation type="submission" date="2020-08" db="EMBL/GenBank/DDBJ databases">
        <title>Genomic Encyclopedia of Type Strains, Phase IV (KMG-IV): sequencing the most valuable type-strain genomes for metagenomic binning, comparative biology and taxonomic classification.</title>
        <authorList>
            <person name="Goeker M."/>
        </authorList>
    </citation>
    <scope>NUCLEOTIDE SEQUENCE [LARGE SCALE GENOMIC DNA]</scope>
    <source>
        <strain evidence="2 3">DSM 25024</strain>
    </source>
</reference>
<proteinExistence type="predicted"/>
<sequence length="375" mass="36728">MAEIYTYSANANQGHMSPDTSNHINSVLSDLGLGGTSADSADVSRTSAEPVTSEASAPSPTASHAEAATPPGQVDGAGIEPDHTASILAGGSDTAVPQDPAAPARGPVADGAPAFHAPPVETQVATAYAPPPGADSVPGGHAGTGAETFGGLGTDTLWGSDGGTHGLSTLPPAPAGSDTIRSSGGMETIYGGNATIYASGHSATLHTDTVHAGSEGATMDGSASAQAVHTDGSSAFADLPGGSGSDTIVLHDGAGTMPPAGGDDAHTAGAYGTHDPYSSHDPYAAHDAGVYAYGSPDSVVGGDGSDPFALLGYSGGSDGYDSGHTDTGTAHHDPYLADGHVTHSDTGTTVSYHDGYDPGYSGADQLEFKDTVMAG</sequence>
<dbReference type="EMBL" id="JACIDO010000004">
    <property type="protein sequence ID" value="MBB3936230.1"/>
    <property type="molecule type" value="Genomic_DNA"/>
</dbReference>
<dbReference type="Proteomes" id="UP000531216">
    <property type="component" value="Unassembled WGS sequence"/>
</dbReference>